<proteinExistence type="predicted"/>
<evidence type="ECO:0000313" key="1">
    <source>
        <dbReference type="EMBL" id="KAJ3537866.1"/>
    </source>
</evidence>
<reference evidence="1" key="1">
    <citation type="submission" date="2022-08" db="EMBL/GenBank/DDBJ databases">
        <title>Genome Sequence of Fusarium decemcellulare.</title>
        <authorList>
            <person name="Buettner E."/>
        </authorList>
    </citation>
    <scope>NUCLEOTIDE SEQUENCE</scope>
    <source>
        <strain evidence="1">Babe19</strain>
    </source>
</reference>
<sequence length="1461" mass="163662">MNPTSRQTPGQQSIPADPTNPVTPDSTSHEEENTLGELWEEAIARLKASNDDTTLAELTGSEADPQTTNHVISLPELIDQLEKQMERVGLVGRMTDIFQKAVPLLNKFAIVGDIAVSSNPVVAALPWAAVRFLLQSCTAGGEVRNKVLEGIAKITTLFFQCIIYQQFYLVSPAIESAKEVGHLRNTMVEALVRSAVFLSRALHRERTRNTIFTDTFNVRDFLDLFGELVEIGKQLSEAGDMCEKRCNLQNREKVDALYRLVTEMWGEASKRADERLQEQLKDLPVASGAAFDHIDNQADPFCLPGTRADLLKDIHRWVDSPQSPATFWLQGLAGTGKSTICRTIARDLKSETLASSFFFKKGARDRGDGAKVFSTIAYQLAQRLPQLRRHLVEAIESEPTSVTASMEVQLRKLILDPLNKLPARNLPDKVVIVIDALDECDNNNHRDTILRLLTGTNQTRLKLFITSRPEFDITTYFAIKEGPHQELVLHQVEPRTVEDDIRAVLKHAINDFASKYNQTHPTQHSQLSVGWPGDDRFQSLVRMSVPLFIAAATFIRMITDDSWAVSPERKLNFILNSPRNTSSEYGVLYGPVLNRVLVGTPHTYQSDIRQSFEKIVGSIILLANPLSATSLASLLNIEVMDIDSQLDSLRPVLDVPNGDGPVKLFHLSFRDFLLDDSAGSFQVQESKVHGSLTTECLRILTIRLKTDICGLESPGRSRFDVDTEVINRCLPPELQYASLYWVHHFKRSGSRLRDDDMGAHAAEVMKFLRSRFLNWLEALCLVGRVADSFTMMEELQSTVDEVEGVDVLKFVHDAKRFIRYFRVGIDESPLQLYHSGIIFCPENSVAPQPIEDRLYPGWITQLSAVDPDWVPYVQTLEGHRAGADCIDFLSDGRLISGSWDGTIKIWDPASGSCLDTLKKDRRKVFALASWGSIKLASACTFTLKVWDLNHSKSWLDIQPKGYITQHLAFSDDGRYLCAMSYGHGTTITELHIYELEVGERVQTFSAQMDEDASTFSRTGQWMARGEGQLIMVSRWDAAIEPTWRELGRHDGDVYSLRFSVDAKLLATTTHAGAGSTDIMIWSVATGECLHAFLGPDPSYAVPLTRLDLTANHIIVKPSRGQGTWIRPLKVGAEFRELSSNDVVFFALSPDGKLLATSHTSTPALNIWDPATVASLQSPDNHAGEVGSITFISDGSILVSASEDQVKSWEVASGVCKETSRISRTLYAPLSVAKTAPLFTSFRSTEVQIWRVFPLECILRLKFERHVGRVHHAAISADGQRVAISIYRDTEKQAVFQVWDIETRRKVDEICHKKQRLESAFRIALSSNGEQAAYTTTSTIEIRAPSRGQCVMTLDKRKWRYTKSLVFSPDGQRIADLSSGWGGAIWDLKSGECVYEWSDDPGLPNLGLNPSFISWERPFDANGPTLVSRKDVLKPYYISPDDQHLHVLQGQQFLWVWHQDEW</sequence>
<name>A0ACC1SE92_9HYPO</name>
<comment type="caution">
    <text evidence="1">The sequence shown here is derived from an EMBL/GenBank/DDBJ whole genome shotgun (WGS) entry which is preliminary data.</text>
</comment>
<protein>
    <submittedName>
        <fullName evidence="1">Uncharacterized protein</fullName>
    </submittedName>
</protein>
<dbReference type="Proteomes" id="UP001148629">
    <property type="component" value="Unassembled WGS sequence"/>
</dbReference>
<accession>A0ACC1SE92</accession>
<dbReference type="EMBL" id="JANRMS010000555">
    <property type="protein sequence ID" value="KAJ3537866.1"/>
    <property type="molecule type" value="Genomic_DNA"/>
</dbReference>
<organism evidence="1 2">
    <name type="scientific">Fusarium decemcellulare</name>
    <dbReference type="NCBI Taxonomy" id="57161"/>
    <lineage>
        <taxon>Eukaryota</taxon>
        <taxon>Fungi</taxon>
        <taxon>Dikarya</taxon>
        <taxon>Ascomycota</taxon>
        <taxon>Pezizomycotina</taxon>
        <taxon>Sordariomycetes</taxon>
        <taxon>Hypocreomycetidae</taxon>
        <taxon>Hypocreales</taxon>
        <taxon>Nectriaceae</taxon>
        <taxon>Fusarium</taxon>
        <taxon>Fusarium decemcellulare species complex</taxon>
    </lineage>
</organism>
<evidence type="ECO:0000313" key="2">
    <source>
        <dbReference type="Proteomes" id="UP001148629"/>
    </source>
</evidence>
<keyword evidence="2" id="KW-1185">Reference proteome</keyword>
<gene>
    <name evidence="1" type="ORF">NM208_g6148</name>
</gene>